<dbReference type="PANTHER" id="PTHR32071">
    <property type="entry name" value="TRANSCRIPTIONAL REGULATORY PROTEIN"/>
    <property type="match status" value="1"/>
</dbReference>
<dbReference type="InterPro" id="IPR009057">
    <property type="entry name" value="Homeodomain-like_sf"/>
</dbReference>
<dbReference type="InterPro" id="IPR002078">
    <property type="entry name" value="Sigma_54_int"/>
</dbReference>
<protein>
    <submittedName>
        <fullName evidence="6">Transcriptional regulator with PAS, ATPase and Fis domain</fullName>
    </submittedName>
</protein>
<dbReference type="CDD" id="cd00009">
    <property type="entry name" value="AAA"/>
    <property type="match status" value="1"/>
</dbReference>
<keyword evidence="4" id="KW-0804">Transcription</keyword>
<sequence>MNELKNIAVHVQEVAEAISAILEIDVTIITNDLIRIAATGKYKRYIGEQLPSGCSYEYILKNKRPESVIERNLSDRCVNCSFIENCSEIANIGYPILSKENEVLGVIGLIAFDKDKKEYINENLSNINLFLNKLSSLLAGNLKYEETIKTLSLKNKEFSNIANSLEYGVILTDKDKKILNYNKKTLEVLNCRHMDLNNKYIFDIFENINNENLFENNIVSLKEDLNVNNEEFLVKYMVNSLNDDMKSYIYQISKYSNAILNAYNIIDANENINFHNILGQSISIQNTITLAKQISSGNSFVMIRGEEGTGKELFARSIHNSSNRADHPFIKIDCKNIPDNLLEAEFFGYTANNINGTQKQGRIGKFELANRGTIFLDEITSIPLHLQPKLLKVLTENSFHRLGSKEKVNIDIRIISSTSNNLEEALEDGLFMKDLYYKLNVIPINIPPLRERSNDVEIIANSKLKEYCQILNKEQKVFSEDLINIFKNSNWKGNIKELEKVVEYLVNICDEKTIGPNCLPNFFNEFYLDNNIENYENVNTNQKSSLQDLTENFEKKVLSVYLDKYGNSTKSKQKIADLLEINLSTLYRKLYRYEII</sequence>
<dbReference type="SUPFAM" id="SSF46689">
    <property type="entry name" value="Homeodomain-like"/>
    <property type="match status" value="1"/>
</dbReference>
<dbReference type="Gene3D" id="3.30.450.40">
    <property type="match status" value="1"/>
</dbReference>
<dbReference type="InterPro" id="IPR058031">
    <property type="entry name" value="AAA_lid_NorR"/>
</dbReference>
<keyword evidence="1" id="KW-0547">Nucleotide-binding</keyword>
<evidence type="ECO:0000256" key="1">
    <source>
        <dbReference type="ARBA" id="ARBA00022741"/>
    </source>
</evidence>
<dbReference type="InterPro" id="IPR002197">
    <property type="entry name" value="HTH_Fis"/>
</dbReference>
<dbReference type="SMART" id="SM00382">
    <property type="entry name" value="AAA"/>
    <property type="match status" value="1"/>
</dbReference>
<dbReference type="PANTHER" id="PTHR32071:SF57">
    <property type="entry name" value="C4-DICARBOXYLATE TRANSPORT TRANSCRIPTIONAL REGULATORY PROTEIN DCTD"/>
    <property type="match status" value="1"/>
</dbReference>
<dbReference type="Gene3D" id="1.10.10.60">
    <property type="entry name" value="Homeodomain-like"/>
    <property type="match status" value="1"/>
</dbReference>
<name>A0ABS4KEP7_9FIRM</name>
<evidence type="ECO:0000256" key="3">
    <source>
        <dbReference type="ARBA" id="ARBA00023015"/>
    </source>
</evidence>
<evidence type="ECO:0000256" key="2">
    <source>
        <dbReference type="ARBA" id="ARBA00022840"/>
    </source>
</evidence>
<dbReference type="PROSITE" id="PS00675">
    <property type="entry name" value="SIGMA54_INTERACT_1"/>
    <property type="match status" value="1"/>
</dbReference>
<evidence type="ECO:0000259" key="5">
    <source>
        <dbReference type="PROSITE" id="PS50045"/>
    </source>
</evidence>
<dbReference type="InterPro" id="IPR027417">
    <property type="entry name" value="P-loop_NTPase"/>
</dbReference>
<dbReference type="InterPro" id="IPR029016">
    <property type="entry name" value="GAF-like_dom_sf"/>
</dbReference>
<dbReference type="Gene3D" id="3.30.450.20">
    <property type="entry name" value="PAS domain"/>
    <property type="match status" value="1"/>
</dbReference>
<keyword evidence="7" id="KW-1185">Reference proteome</keyword>
<evidence type="ECO:0000313" key="6">
    <source>
        <dbReference type="EMBL" id="MBP2025651.1"/>
    </source>
</evidence>
<dbReference type="InterPro" id="IPR003593">
    <property type="entry name" value="AAA+_ATPase"/>
</dbReference>
<dbReference type="PROSITE" id="PS50045">
    <property type="entry name" value="SIGMA54_INTERACT_4"/>
    <property type="match status" value="1"/>
</dbReference>
<reference evidence="6 7" key="1">
    <citation type="submission" date="2021-03" db="EMBL/GenBank/DDBJ databases">
        <title>Genomic Encyclopedia of Type Strains, Phase IV (KMG-IV): sequencing the most valuable type-strain genomes for metagenomic binning, comparative biology and taxonomic classification.</title>
        <authorList>
            <person name="Goeker M."/>
        </authorList>
    </citation>
    <scope>NUCLEOTIDE SEQUENCE [LARGE SCALE GENOMIC DNA]</scope>
    <source>
        <strain evidence="6 7">DSM 27563</strain>
    </source>
</reference>
<keyword evidence="2" id="KW-0067">ATP-binding</keyword>
<dbReference type="EMBL" id="JAGGLJ010000010">
    <property type="protein sequence ID" value="MBP2025651.1"/>
    <property type="molecule type" value="Genomic_DNA"/>
</dbReference>
<gene>
    <name evidence="6" type="ORF">J2Z71_001194</name>
</gene>
<evidence type="ECO:0000256" key="4">
    <source>
        <dbReference type="ARBA" id="ARBA00023163"/>
    </source>
</evidence>
<dbReference type="Proteomes" id="UP001519306">
    <property type="component" value="Unassembled WGS sequence"/>
</dbReference>
<keyword evidence="3" id="KW-0805">Transcription regulation</keyword>
<dbReference type="Gene3D" id="3.40.50.300">
    <property type="entry name" value="P-loop containing nucleotide triphosphate hydrolases"/>
    <property type="match status" value="1"/>
</dbReference>
<dbReference type="Pfam" id="PF02954">
    <property type="entry name" value="HTH_8"/>
    <property type="match status" value="1"/>
</dbReference>
<proteinExistence type="predicted"/>
<dbReference type="Gene3D" id="1.10.8.60">
    <property type="match status" value="1"/>
</dbReference>
<accession>A0ABS4KEP7</accession>
<feature type="domain" description="Sigma-54 factor interaction" evidence="5">
    <location>
        <begin position="277"/>
        <end position="507"/>
    </location>
</feature>
<organism evidence="6 7">
    <name type="scientific">Peptoniphilus stercorisuis</name>
    <dbReference type="NCBI Taxonomy" id="1436965"/>
    <lineage>
        <taxon>Bacteria</taxon>
        <taxon>Bacillati</taxon>
        <taxon>Bacillota</taxon>
        <taxon>Tissierellia</taxon>
        <taxon>Tissierellales</taxon>
        <taxon>Peptoniphilaceae</taxon>
        <taxon>Peptoniphilus</taxon>
    </lineage>
</organism>
<comment type="caution">
    <text evidence="6">The sequence shown here is derived from an EMBL/GenBank/DDBJ whole genome shotgun (WGS) entry which is preliminary data.</text>
</comment>
<dbReference type="Pfam" id="PF25601">
    <property type="entry name" value="AAA_lid_14"/>
    <property type="match status" value="1"/>
</dbReference>
<dbReference type="RefSeq" id="WP_210060942.1">
    <property type="nucleotide sequence ID" value="NZ_JAGGLJ010000010.1"/>
</dbReference>
<evidence type="ECO:0000313" key="7">
    <source>
        <dbReference type="Proteomes" id="UP001519306"/>
    </source>
</evidence>
<dbReference type="SUPFAM" id="SSF52540">
    <property type="entry name" value="P-loop containing nucleoside triphosphate hydrolases"/>
    <property type="match status" value="1"/>
</dbReference>
<dbReference type="Pfam" id="PF00158">
    <property type="entry name" value="Sigma54_activat"/>
    <property type="match status" value="1"/>
</dbReference>
<dbReference type="InterPro" id="IPR025662">
    <property type="entry name" value="Sigma_54_int_dom_ATP-bd_1"/>
</dbReference>